<reference evidence="1 2" key="1">
    <citation type="journal article" date="2014" name="Genome Announc.">
        <title>Draft Genome Sequences of Marine Flavobacterium Algibacter lectus Strains SS8 and NR4.</title>
        <authorList>
            <person name="Takatani N."/>
            <person name="Nakanishi M."/>
            <person name="Meirelles P."/>
            <person name="Mino S."/>
            <person name="Suda W."/>
            <person name="Oshima K."/>
            <person name="Hattori M."/>
            <person name="Ohkuma M."/>
            <person name="Hosokawa M."/>
            <person name="Miyashita K."/>
            <person name="Thompson F.L."/>
            <person name="Niwa A."/>
            <person name="Sawabe T."/>
            <person name="Sawabe T."/>
        </authorList>
    </citation>
    <scope>NUCLEOTIDE SEQUENCE [LARGE SCALE GENOMIC DNA]</scope>
    <source>
        <strain evidence="1 2">JCM 19300</strain>
    </source>
</reference>
<name>A0A090VJF2_9FLAO</name>
<dbReference type="EMBL" id="BBNQ01000024">
    <property type="protein sequence ID" value="GAL64866.1"/>
    <property type="molecule type" value="Genomic_DNA"/>
</dbReference>
<dbReference type="RefSeq" id="WP_042506698.1">
    <property type="nucleotide sequence ID" value="NZ_BBNQ01000024.1"/>
</dbReference>
<accession>A0A090VJF2</accession>
<dbReference type="AlphaFoldDB" id="A0A090VJF2"/>
<sequence length="140" mass="16671">MLTSEQIITFAYDIEYESAYDLTKPKNFSELKIYTAKGDLKKRWYVYFSYRNPESGKLKRLTPIYGKANSYKTKEERLEVLSVYRKTLLKLLKEGFNPFEDNTKLLEQRKSKKEPFTHKGDNVELKPKKVKSDVYYTEID</sequence>
<comment type="caution">
    <text evidence="1">The sequence shown here is derived from an EMBL/GenBank/DDBJ whole genome shotgun (WGS) entry which is preliminary data.</text>
</comment>
<evidence type="ECO:0000313" key="1">
    <source>
        <dbReference type="EMBL" id="GAL64866.1"/>
    </source>
</evidence>
<gene>
    <name evidence="1" type="ORF">JCM19300_2014</name>
</gene>
<organism evidence="1 2">
    <name type="scientific">Algibacter lectus</name>
    <dbReference type="NCBI Taxonomy" id="221126"/>
    <lineage>
        <taxon>Bacteria</taxon>
        <taxon>Pseudomonadati</taxon>
        <taxon>Bacteroidota</taxon>
        <taxon>Flavobacteriia</taxon>
        <taxon>Flavobacteriales</taxon>
        <taxon>Flavobacteriaceae</taxon>
        <taxon>Algibacter</taxon>
    </lineage>
</organism>
<dbReference type="OrthoDB" id="9806835at2"/>
<protein>
    <submittedName>
        <fullName evidence="1">Uncharacterized protein</fullName>
    </submittedName>
</protein>
<dbReference type="Proteomes" id="UP000029644">
    <property type="component" value="Unassembled WGS sequence"/>
</dbReference>
<evidence type="ECO:0000313" key="2">
    <source>
        <dbReference type="Proteomes" id="UP000029644"/>
    </source>
</evidence>
<proteinExistence type="predicted"/>